<sequence>MHGEVVFWPRHLWVSATITTATGSPSLALCSRLSSSALCVVSLGSKPSSGLEQLPDKSSTTRRVVLFDANVVASGDFEALDSPQLLRQLGGRLSCSHKGGVTAASGIPGLLEAVGYFALIVPSAALLAVATAIQHVVQDMQIPSWLFVADGTRLAELSTFLAVLSQQLHNAATVPKRLMHFCLASQQRRLSHREKVELLQIADWVFFILLDMTLGRLALAYIGGIVAGDFQAMSISPIAVVDFLRGNVEWLMGAPAE</sequence>
<gene>
    <name evidence="1" type="ORF">GN958_ATG00928</name>
</gene>
<evidence type="ECO:0000313" key="1">
    <source>
        <dbReference type="EMBL" id="KAF4149881.1"/>
    </source>
</evidence>
<organism evidence="1 2">
    <name type="scientific">Phytophthora infestans</name>
    <name type="common">Potato late blight agent</name>
    <name type="synonym">Botrytis infestans</name>
    <dbReference type="NCBI Taxonomy" id="4787"/>
    <lineage>
        <taxon>Eukaryota</taxon>
        <taxon>Sar</taxon>
        <taxon>Stramenopiles</taxon>
        <taxon>Oomycota</taxon>
        <taxon>Peronosporomycetes</taxon>
        <taxon>Peronosporales</taxon>
        <taxon>Peronosporaceae</taxon>
        <taxon>Phytophthora</taxon>
    </lineage>
</organism>
<evidence type="ECO:0000313" key="2">
    <source>
        <dbReference type="Proteomes" id="UP000704712"/>
    </source>
</evidence>
<proteinExistence type="predicted"/>
<protein>
    <submittedName>
        <fullName evidence="1">Uncharacterized protein</fullName>
    </submittedName>
</protein>
<reference evidence="1" key="1">
    <citation type="submission" date="2020-03" db="EMBL/GenBank/DDBJ databases">
        <title>Hybrid Assembly of Korean Phytophthora infestans isolates.</title>
        <authorList>
            <person name="Prokchorchik M."/>
            <person name="Lee Y."/>
            <person name="Seo J."/>
            <person name="Cho J.-H."/>
            <person name="Park Y.-E."/>
            <person name="Jang D.-C."/>
            <person name="Im J.-S."/>
            <person name="Choi J.-G."/>
            <person name="Park H.-J."/>
            <person name="Lee G.-B."/>
            <person name="Lee Y.-G."/>
            <person name="Hong S.-Y."/>
            <person name="Cho K."/>
            <person name="Sohn K.H."/>
        </authorList>
    </citation>
    <scope>NUCLEOTIDE SEQUENCE</scope>
    <source>
        <strain evidence="1">KR_2_A2</strain>
    </source>
</reference>
<dbReference type="Proteomes" id="UP000704712">
    <property type="component" value="Unassembled WGS sequence"/>
</dbReference>
<accession>A0A8S9VAJ6</accession>
<dbReference type="EMBL" id="JAACNO010000107">
    <property type="protein sequence ID" value="KAF4149881.1"/>
    <property type="molecule type" value="Genomic_DNA"/>
</dbReference>
<comment type="caution">
    <text evidence="1">The sequence shown here is derived from an EMBL/GenBank/DDBJ whole genome shotgun (WGS) entry which is preliminary data.</text>
</comment>
<dbReference type="AlphaFoldDB" id="A0A8S9VAJ6"/>
<name>A0A8S9VAJ6_PHYIN</name>